<accession>A0A1Z2XF10</accession>
<dbReference type="RefSeq" id="WP_068959885.1">
    <property type="nucleotide sequence ID" value="NZ_CAJTCT010000062.1"/>
</dbReference>
<proteinExistence type="predicted"/>
<dbReference type="Gene3D" id="3.30.930.30">
    <property type="match status" value="1"/>
</dbReference>
<dbReference type="Pfam" id="PF03432">
    <property type="entry name" value="Relaxase"/>
    <property type="match status" value="1"/>
</dbReference>
<evidence type="ECO:0000259" key="2">
    <source>
        <dbReference type="Pfam" id="PF03432"/>
    </source>
</evidence>
<evidence type="ECO:0000313" key="4">
    <source>
        <dbReference type="Proteomes" id="UP000186351"/>
    </source>
</evidence>
<evidence type="ECO:0000256" key="1">
    <source>
        <dbReference type="SAM" id="MobiDB-lite"/>
    </source>
</evidence>
<accession>A0A1B1S6S1</accession>
<gene>
    <name evidence="3" type="ORF">A4V02_01185</name>
</gene>
<dbReference type="OrthoDB" id="1525197at2"/>
<dbReference type="STRING" id="1796646.A4V02_01185"/>
<dbReference type="InterPro" id="IPR005094">
    <property type="entry name" value="Endonuclease_MobA/VirD2"/>
</dbReference>
<evidence type="ECO:0000313" key="3">
    <source>
        <dbReference type="EMBL" id="ANU62489.1"/>
    </source>
</evidence>
<dbReference type="AlphaFoldDB" id="A0A1B1S6S1"/>
<feature type="region of interest" description="Disordered" evidence="1">
    <location>
        <begin position="277"/>
        <end position="320"/>
    </location>
</feature>
<organism evidence="3 4">
    <name type="scientific">Muribaculum intestinale</name>
    <dbReference type="NCBI Taxonomy" id="1796646"/>
    <lineage>
        <taxon>Bacteria</taxon>
        <taxon>Pseudomonadati</taxon>
        <taxon>Bacteroidota</taxon>
        <taxon>Bacteroidia</taxon>
        <taxon>Bacteroidales</taxon>
        <taxon>Muribaculaceae</taxon>
        <taxon>Muribaculum</taxon>
    </lineage>
</organism>
<keyword evidence="4" id="KW-1185">Reference proteome</keyword>
<dbReference type="EMBL" id="CP015402">
    <property type="protein sequence ID" value="ANU62489.1"/>
    <property type="molecule type" value="Genomic_DNA"/>
</dbReference>
<dbReference type="GeneID" id="65535449"/>
<name>A0A1B1S6S1_9BACT</name>
<dbReference type="KEGG" id="pary:A4V02_01185"/>
<sequence length="477" mass="54816">MIAYIISGSGFGGCVDYVTRSKLEEKLHKEQSKGLKADERKYESNKGEDIIDHLSKDWKLLSSSGEIRIYEGRKAMADDIARPSRQRKPIKDPVGHISLDFHPDDASKMTDELMTEVAQEYMRQMGLTNTPYIVVRHFDKAHPHCHIVFSRVDYDGKILTQTTNFKKNERVCKALNLKHRLTQGKSKLNTDVSKLRGKDKIRYPLVHNIAGVYIRPEIQDWNSFLIALKRQGITVKEKTGQSGKTNLYYCTGRHEFWYKKLDPFFSRENLELKFKARREKQQAVTPDPKSIQQPVREPAPKRAPQTSEITRPSVAPKPQEQLKPIVIPPLPDGYMGARIAPHELARYQKGDAVCAYICKPDEIVGKHYWIWYDFKTAQPRCEPTPPPADRYIPEAFKRQMTASQSAFVNNSQRAGITLSSPSFVGAPIQDEGFAHGSALTDDFKLWLSRHPGLTIEEALHRYREEQKTKQRRNRPKF</sequence>
<dbReference type="Proteomes" id="UP000186351">
    <property type="component" value="Chromosome"/>
</dbReference>
<feature type="domain" description="MobA/VirD2-like nuclease" evidence="2">
    <location>
        <begin position="73"/>
        <end position="181"/>
    </location>
</feature>
<reference evidence="4" key="1">
    <citation type="submission" date="2016-04" db="EMBL/GenBank/DDBJ databases">
        <title>Complete Genome Sequences of Twelve Strains of a Stable Defined Moderately Diverse Mouse Microbiota 2 (sDMDMm2).</title>
        <authorList>
            <person name="Uchimura Y."/>
            <person name="Wyss M."/>
            <person name="Brugiroux S."/>
            <person name="Limenitakis J.P."/>
            <person name="Stecher B."/>
            <person name="McCoy K.D."/>
            <person name="Macpherson A.J."/>
        </authorList>
    </citation>
    <scope>NUCLEOTIDE SEQUENCE [LARGE SCALE GENOMIC DNA]</scope>
    <source>
        <strain evidence="4">YL27</strain>
    </source>
</reference>
<protein>
    <recommendedName>
        <fullName evidence="2">MobA/VirD2-like nuclease domain-containing protein</fullName>
    </recommendedName>
</protein>